<evidence type="ECO:0000256" key="3">
    <source>
        <dbReference type="ARBA" id="ARBA00022525"/>
    </source>
</evidence>
<keyword evidence="3 4" id="KW-0964">Secreted</keyword>
<accession>A0A2C9UF56</accession>
<gene>
    <name evidence="5" type="ORF">MANES_15G109700v8</name>
</gene>
<evidence type="ECO:0000313" key="6">
    <source>
        <dbReference type="Proteomes" id="UP000091857"/>
    </source>
</evidence>
<protein>
    <recommendedName>
        <fullName evidence="4">Dirigent protein</fullName>
    </recommendedName>
</protein>
<dbReference type="InterPro" id="IPR044859">
    <property type="entry name" value="Allene_oxi_cyc_Dirigent"/>
</dbReference>
<organism evidence="5 6">
    <name type="scientific">Manihot esculenta</name>
    <name type="common">Cassava</name>
    <name type="synonym">Jatropha manihot</name>
    <dbReference type="NCBI Taxonomy" id="3983"/>
    <lineage>
        <taxon>Eukaryota</taxon>
        <taxon>Viridiplantae</taxon>
        <taxon>Streptophyta</taxon>
        <taxon>Embryophyta</taxon>
        <taxon>Tracheophyta</taxon>
        <taxon>Spermatophyta</taxon>
        <taxon>Magnoliopsida</taxon>
        <taxon>eudicotyledons</taxon>
        <taxon>Gunneridae</taxon>
        <taxon>Pentapetalae</taxon>
        <taxon>rosids</taxon>
        <taxon>fabids</taxon>
        <taxon>Malpighiales</taxon>
        <taxon>Euphorbiaceae</taxon>
        <taxon>Crotonoideae</taxon>
        <taxon>Manihoteae</taxon>
        <taxon>Manihot</taxon>
    </lineage>
</organism>
<evidence type="ECO:0000313" key="5">
    <source>
        <dbReference type="EMBL" id="OAY28994.1"/>
    </source>
</evidence>
<dbReference type="OMA" id="ENSQGHE"/>
<dbReference type="Gramene" id="Manes.15G109700.1.v8.1">
    <property type="protein sequence ID" value="Manes.15G109700.1.v8.1.CDS.1"/>
    <property type="gene ID" value="Manes.15G109700.v8.1"/>
</dbReference>
<dbReference type="OrthoDB" id="1864232at2759"/>
<feature type="signal peptide" evidence="4">
    <location>
        <begin position="1"/>
        <end position="24"/>
    </location>
</feature>
<keyword evidence="4" id="KW-0732">Signal</keyword>
<comment type="subcellular location">
    <subcellularLocation>
        <location evidence="4">Secreted</location>
        <location evidence="4">Extracellular space</location>
        <location evidence="4">Apoplast</location>
    </subcellularLocation>
</comment>
<evidence type="ECO:0000256" key="4">
    <source>
        <dbReference type="RuleBase" id="RU363099"/>
    </source>
</evidence>
<dbReference type="GO" id="GO:0048046">
    <property type="term" value="C:apoplast"/>
    <property type="evidence" value="ECO:0007669"/>
    <property type="project" value="UniProtKB-SubCell"/>
</dbReference>
<comment type="similarity">
    <text evidence="1 4">Belongs to the plant dirigent protein family.</text>
</comment>
<feature type="chain" id="PRO_5011818127" description="Dirigent protein" evidence="4">
    <location>
        <begin position="25"/>
        <end position="188"/>
    </location>
</feature>
<keyword evidence="4" id="KW-0052">Apoplast</keyword>
<dbReference type="STRING" id="3983.A0A2C9UF56"/>
<comment type="caution">
    <text evidence="5">The sequence shown here is derived from an EMBL/GenBank/DDBJ whole genome shotgun (WGS) entry which is preliminary data.</text>
</comment>
<sequence length="188" mass="20717">MEGKIFFFFIAAMILAAAMENSQGHEYYSNTIPASHLKEKVTHLHFFLHDIVSGENATVAQIARPSQNDTGLGAFGALYAVNDAIRVGIESSSKLIGRAKGLYVAASQKDEFQLVLYLDFGFIAGKFNGSSFVVCSRNPVLQTEREVAVVGGRGRFRLARGIAKLHTRYLNFTSGDAIIEYNVTLFHY</sequence>
<dbReference type="Proteomes" id="UP000091857">
    <property type="component" value="Chromosome 15"/>
</dbReference>
<evidence type="ECO:0000256" key="1">
    <source>
        <dbReference type="ARBA" id="ARBA00010746"/>
    </source>
</evidence>
<proteinExistence type="inferred from homology"/>
<dbReference type="EMBL" id="CM004401">
    <property type="protein sequence ID" value="OAY28994.1"/>
    <property type="molecule type" value="Genomic_DNA"/>
</dbReference>
<comment type="function">
    <text evidence="4">Dirigent proteins impart stereoselectivity on the phenoxy radical-coupling reaction, yielding optically active lignans from two molecules of coniferyl alcohol in the biosynthesis of lignans, flavonolignans, and alkaloids and thus plays a central role in plant secondary metabolism.</text>
</comment>
<dbReference type="InterPro" id="IPR004265">
    <property type="entry name" value="Dirigent"/>
</dbReference>
<keyword evidence="6" id="KW-1185">Reference proteome</keyword>
<comment type="subunit">
    <text evidence="2 4">Homodimer.</text>
</comment>
<dbReference type="Gene3D" id="2.40.480.10">
    <property type="entry name" value="Allene oxide cyclase-like"/>
    <property type="match status" value="1"/>
</dbReference>
<evidence type="ECO:0000256" key="2">
    <source>
        <dbReference type="ARBA" id="ARBA00011738"/>
    </source>
</evidence>
<dbReference type="GO" id="GO:0009699">
    <property type="term" value="P:phenylpropanoid biosynthetic process"/>
    <property type="evidence" value="ECO:0007669"/>
    <property type="project" value="UniProtKB-ARBA"/>
</dbReference>
<dbReference type="PANTHER" id="PTHR21495">
    <property type="entry name" value="NUCLEOPORIN-RELATED"/>
    <property type="match status" value="1"/>
</dbReference>
<reference evidence="6" key="1">
    <citation type="journal article" date="2016" name="Nat. Biotechnol.">
        <title>Sequencing wild and cultivated cassava and related species reveals extensive interspecific hybridization and genetic diversity.</title>
        <authorList>
            <person name="Bredeson J.V."/>
            <person name="Lyons J.B."/>
            <person name="Prochnik S.E."/>
            <person name="Wu G.A."/>
            <person name="Ha C.M."/>
            <person name="Edsinger-Gonzales E."/>
            <person name="Grimwood J."/>
            <person name="Schmutz J."/>
            <person name="Rabbi I.Y."/>
            <person name="Egesi C."/>
            <person name="Nauluvula P."/>
            <person name="Lebot V."/>
            <person name="Ndunguru J."/>
            <person name="Mkamilo G."/>
            <person name="Bart R.S."/>
            <person name="Setter T.L."/>
            <person name="Gleadow R.M."/>
            <person name="Kulakow P."/>
            <person name="Ferguson M.E."/>
            <person name="Rounsley S."/>
            <person name="Rokhsar D.S."/>
        </authorList>
    </citation>
    <scope>NUCLEOTIDE SEQUENCE [LARGE SCALE GENOMIC DNA]</scope>
    <source>
        <strain evidence="6">cv. AM560-2</strain>
    </source>
</reference>
<name>A0A2C9UF56_MANES</name>
<dbReference type="Pfam" id="PF03018">
    <property type="entry name" value="Dirigent"/>
    <property type="match status" value="1"/>
</dbReference>
<dbReference type="AlphaFoldDB" id="A0A2C9UF56"/>